<proteinExistence type="predicted"/>
<keyword evidence="3" id="KW-1185">Reference proteome</keyword>
<dbReference type="Proteomes" id="UP001589532">
    <property type="component" value="Unassembled WGS sequence"/>
</dbReference>
<dbReference type="Pfam" id="PF19449">
    <property type="entry name" value="DUF5987"/>
    <property type="match status" value="1"/>
</dbReference>
<gene>
    <name evidence="2" type="ORF">ACFFSA_22225</name>
</gene>
<protein>
    <submittedName>
        <fullName evidence="2">DUF5987 family protein</fullName>
    </submittedName>
</protein>
<dbReference type="RefSeq" id="WP_344984359.1">
    <property type="nucleotide sequence ID" value="NZ_BAAAXV010000001.1"/>
</dbReference>
<name>A0ABV5S2B0_9ACTN</name>
<accession>A0ABV5S2B0</accession>
<reference evidence="2 3" key="1">
    <citation type="submission" date="2024-09" db="EMBL/GenBank/DDBJ databases">
        <authorList>
            <person name="Sun Q."/>
            <person name="Mori K."/>
        </authorList>
    </citation>
    <scope>NUCLEOTIDE SEQUENCE [LARGE SCALE GENOMIC DNA]</scope>
    <source>
        <strain evidence="2 3">JCM 3143</strain>
    </source>
</reference>
<feature type="region of interest" description="Disordered" evidence="1">
    <location>
        <begin position="148"/>
        <end position="186"/>
    </location>
</feature>
<dbReference type="EMBL" id="JBHMBW010000019">
    <property type="protein sequence ID" value="MFB9625810.1"/>
    <property type="molecule type" value="Genomic_DNA"/>
</dbReference>
<evidence type="ECO:0000313" key="3">
    <source>
        <dbReference type="Proteomes" id="UP001589532"/>
    </source>
</evidence>
<evidence type="ECO:0000256" key="1">
    <source>
        <dbReference type="SAM" id="MobiDB-lite"/>
    </source>
</evidence>
<comment type="caution">
    <text evidence="2">The sequence shown here is derived from an EMBL/GenBank/DDBJ whole genome shotgun (WGS) entry which is preliminary data.</text>
</comment>
<sequence>MDSDRAHERTLTLEAFADTIVPGEKRFPGDVAVAGASEGGGAVAAGALPLLQWDATGLTGALDDYVRDLNAHTRQFAAEHRLTLDPALPPFAALSFERRTELVTLLTSPGHPEQELWVLLALFCYMSYDAAPHLHTAEAIAGGHPGLTSMGITPPDPDGLWRHPKNSYGRPLARPHPDTTPSGSLR</sequence>
<organism evidence="2 3">
    <name type="scientific">Nonomuraea helvata</name>
    <dbReference type="NCBI Taxonomy" id="37484"/>
    <lineage>
        <taxon>Bacteria</taxon>
        <taxon>Bacillati</taxon>
        <taxon>Actinomycetota</taxon>
        <taxon>Actinomycetes</taxon>
        <taxon>Streptosporangiales</taxon>
        <taxon>Streptosporangiaceae</taxon>
        <taxon>Nonomuraea</taxon>
    </lineage>
</organism>
<dbReference type="InterPro" id="IPR046029">
    <property type="entry name" value="DUF5987"/>
</dbReference>
<evidence type="ECO:0000313" key="2">
    <source>
        <dbReference type="EMBL" id="MFB9625810.1"/>
    </source>
</evidence>